<keyword evidence="1" id="KW-0175">Coiled coil</keyword>
<feature type="coiled-coil region" evidence="1">
    <location>
        <begin position="256"/>
        <end position="283"/>
    </location>
</feature>
<gene>
    <name evidence="2" type="ORF">CTZ24_22975</name>
</gene>
<dbReference type="KEGG" id="ppho:CTZ24_22975"/>
<evidence type="ECO:0000313" key="3">
    <source>
        <dbReference type="Proteomes" id="UP000424872"/>
    </source>
</evidence>
<proteinExistence type="predicted"/>
<name>A0AAP9KRZ3_9GAMM</name>
<geneLocation type="plasmid" evidence="3">
    <name>pmsr2a</name>
</geneLocation>
<evidence type="ECO:0000313" key="2">
    <source>
        <dbReference type="EMBL" id="QGR09312.1"/>
    </source>
</evidence>
<reference evidence="3" key="1">
    <citation type="submission" date="2017-11" db="EMBL/GenBank/DDBJ databases">
        <title>Genome sequence of Pantoea sp. MSR2.</title>
        <authorList>
            <person name="Nascimento F.X."/>
        </authorList>
    </citation>
    <scope>NUCLEOTIDE SEQUENCE [LARGE SCALE GENOMIC DNA]</scope>
    <source>
        <strain evidence="3">MSR2</strain>
        <plasmid evidence="3">pmsr2a</plasmid>
    </source>
</reference>
<dbReference type="AlphaFoldDB" id="A0AAP9KRZ3"/>
<organism evidence="2 3">
    <name type="scientific">Pantoea phytobeneficialis</name>
    <dbReference type="NCBI Taxonomy" id="2052056"/>
    <lineage>
        <taxon>Bacteria</taxon>
        <taxon>Pseudomonadati</taxon>
        <taxon>Pseudomonadota</taxon>
        <taxon>Gammaproteobacteria</taxon>
        <taxon>Enterobacterales</taxon>
        <taxon>Erwiniaceae</taxon>
        <taxon>Pantoea</taxon>
    </lineage>
</organism>
<evidence type="ECO:0000256" key="1">
    <source>
        <dbReference type="SAM" id="Coils"/>
    </source>
</evidence>
<sequence length="405" mass="43864">MEKALHSPSLRSNASEFDAAYSHFLASCNIQEYKDVQGVTTFELESIIIENASRSGDYEKGIKQFNQLLSAIPPFDKSIGGSNLAVSTYGNLFKLYDGKAKKNSRPVDVYKEYVNIIDSRGNFLFVNDMATLDIPAYQAMMKNGDTSAKTINDYAVSLNTMPDAKANDYRPLLDFMANNKDYAKSYQQLQQQYTLLQASQRKAEAAYPFGGQSDYNDTQANRYKLIADVMNEKGFTGLGKTSADIAGRYVAQSQYMAALDASNAQAQIDNQRIEAENEAKNQQLVSSLVGAATGIAVAASSGQDVMQATGVQLNNVAIATSDDPEQMQSIQTALTSAAGGQSSGRQCTFATASKFKSCCKSGGGKVRISPGSDGETSYTCVTGRLHETCNYIGERIVGQCGMEDR</sequence>
<dbReference type="EMBL" id="CP024637">
    <property type="protein sequence ID" value="QGR09312.1"/>
    <property type="molecule type" value="Genomic_DNA"/>
</dbReference>
<accession>A0AAP9KRZ3</accession>
<dbReference type="Proteomes" id="UP000424872">
    <property type="component" value="Plasmid pMSR2A"/>
</dbReference>
<keyword evidence="2" id="KW-0614">Plasmid</keyword>
<protein>
    <submittedName>
        <fullName evidence="2">Uncharacterized protein</fullName>
    </submittedName>
</protein>